<dbReference type="EMBL" id="CAKMMF010000021">
    <property type="protein sequence ID" value="CAH1212992.1"/>
    <property type="molecule type" value="Genomic_DNA"/>
</dbReference>
<organism evidence="2 3">
    <name type="scientific">Paenibacillus plantiphilus</name>
    <dbReference type="NCBI Taxonomy" id="2905650"/>
    <lineage>
        <taxon>Bacteria</taxon>
        <taxon>Bacillati</taxon>
        <taxon>Bacillota</taxon>
        <taxon>Bacilli</taxon>
        <taxon>Bacillales</taxon>
        <taxon>Paenibacillaceae</taxon>
        <taxon>Paenibacillus</taxon>
    </lineage>
</organism>
<feature type="region of interest" description="Disordered" evidence="1">
    <location>
        <begin position="1"/>
        <end position="47"/>
    </location>
</feature>
<evidence type="ECO:0000313" key="2">
    <source>
        <dbReference type="EMBL" id="CAH1212992.1"/>
    </source>
</evidence>
<dbReference type="RefSeq" id="WP_236343983.1">
    <property type="nucleotide sequence ID" value="NZ_CAKMMF010000021.1"/>
</dbReference>
<dbReference type="Proteomes" id="UP000838686">
    <property type="component" value="Unassembled WGS sequence"/>
</dbReference>
<name>A0ABM9CIU2_9BACL</name>
<comment type="caution">
    <text evidence="2">The sequence shown here is derived from an EMBL/GenBank/DDBJ whole genome shotgun (WGS) entry which is preliminary data.</text>
</comment>
<protein>
    <recommendedName>
        <fullName evidence="4">Tyrosine protein kinase</fullName>
    </recommendedName>
</protein>
<feature type="region of interest" description="Disordered" evidence="1">
    <location>
        <begin position="151"/>
        <end position="192"/>
    </location>
</feature>
<evidence type="ECO:0008006" key="4">
    <source>
        <dbReference type="Google" id="ProtNLM"/>
    </source>
</evidence>
<keyword evidence="3" id="KW-1185">Reference proteome</keyword>
<evidence type="ECO:0000256" key="1">
    <source>
        <dbReference type="SAM" id="MobiDB-lite"/>
    </source>
</evidence>
<proteinExistence type="predicted"/>
<feature type="compositionally biased region" description="Low complexity" evidence="1">
    <location>
        <begin position="35"/>
        <end position="47"/>
    </location>
</feature>
<accession>A0ABM9CIU2</accession>
<sequence length="192" mass="20506">MKYRYDPSMRSVQQQPPPQRQNESAFPGISEPFFSGGSSNSSSMGSGMLVPFDTSQFQSNTPSIMIQPVTTPINLSPAAPSTTADIVETAKESSGFSLGNSLNDIKGFVDRIGGIDGIVSTMTKVQKVVSSVSQMAPLIKVLAGSFGKKGASAAIADDDNEGFRPRRRKRRRTGGGAGSAPGQRRRPRPRKR</sequence>
<feature type="compositionally biased region" description="Basic residues" evidence="1">
    <location>
        <begin position="183"/>
        <end position="192"/>
    </location>
</feature>
<gene>
    <name evidence="2" type="ORF">PAECIP111893_03607</name>
</gene>
<reference evidence="2" key="1">
    <citation type="submission" date="2022-01" db="EMBL/GenBank/DDBJ databases">
        <authorList>
            <person name="Criscuolo A."/>
        </authorList>
    </citation>
    <scope>NUCLEOTIDE SEQUENCE</scope>
    <source>
        <strain evidence="2">CIP111893</strain>
    </source>
</reference>
<evidence type="ECO:0000313" key="3">
    <source>
        <dbReference type="Proteomes" id="UP000838686"/>
    </source>
</evidence>